<feature type="transmembrane region" description="Helical" evidence="3">
    <location>
        <begin position="6"/>
        <end position="26"/>
    </location>
</feature>
<dbReference type="Pfam" id="PF00567">
    <property type="entry name" value="TUDOR"/>
    <property type="match status" value="1"/>
</dbReference>
<dbReference type="GO" id="GO:0010468">
    <property type="term" value="P:regulation of gene expression"/>
    <property type="evidence" value="ECO:0007669"/>
    <property type="project" value="UniProtKB-ARBA"/>
</dbReference>
<dbReference type="Gene3D" id="2.30.30.140">
    <property type="match status" value="1"/>
</dbReference>
<evidence type="ECO:0000259" key="4">
    <source>
        <dbReference type="PROSITE" id="PS50304"/>
    </source>
</evidence>
<accession>A0A9P0B4U8</accession>
<protein>
    <recommendedName>
        <fullName evidence="4">Tudor domain-containing protein</fullName>
    </recommendedName>
</protein>
<feature type="compositionally biased region" description="Low complexity" evidence="2">
    <location>
        <begin position="126"/>
        <end position="135"/>
    </location>
</feature>
<feature type="compositionally biased region" description="Polar residues" evidence="2">
    <location>
        <begin position="155"/>
        <end position="177"/>
    </location>
</feature>
<dbReference type="SUPFAM" id="SSF63748">
    <property type="entry name" value="Tudor/PWWP/MBT"/>
    <property type="match status" value="1"/>
</dbReference>
<dbReference type="Pfam" id="PF00013">
    <property type="entry name" value="KH_1"/>
    <property type="match status" value="1"/>
</dbReference>
<gene>
    <name evidence="5" type="ORF">MELIAE_LOCUS5992</name>
</gene>
<dbReference type="EMBL" id="OV121135">
    <property type="protein sequence ID" value="CAH0554392.1"/>
    <property type="molecule type" value="Genomic_DNA"/>
</dbReference>
<keyword evidence="6" id="KW-1185">Reference proteome</keyword>
<dbReference type="OrthoDB" id="10069557at2759"/>
<keyword evidence="3" id="KW-1133">Transmembrane helix</keyword>
<organism evidence="5 6">
    <name type="scientific">Brassicogethes aeneus</name>
    <name type="common">Rape pollen beetle</name>
    <name type="synonym">Meligethes aeneus</name>
    <dbReference type="NCBI Taxonomy" id="1431903"/>
    <lineage>
        <taxon>Eukaryota</taxon>
        <taxon>Metazoa</taxon>
        <taxon>Ecdysozoa</taxon>
        <taxon>Arthropoda</taxon>
        <taxon>Hexapoda</taxon>
        <taxon>Insecta</taxon>
        <taxon>Pterygota</taxon>
        <taxon>Neoptera</taxon>
        <taxon>Endopterygota</taxon>
        <taxon>Coleoptera</taxon>
        <taxon>Polyphaga</taxon>
        <taxon>Cucujiformia</taxon>
        <taxon>Nitidulidae</taxon>
        <taxon>Meligethinae</taxon>
        <taxon>Brassicogethes</taxon>
    </lineage>
</organism>
<dbReference type="InterPro" id="IPR047367">
    <property type="entry name" value="Tudor_AKAP1"/>
</dbReference>
<dbReference type="InterPro" id="IPR004088">
    <property type="entry name" value="KH_dom_type_1"/>
</dbReference>
<dbReference type="PROSITE" id="PS50084">
    <property type="entry name" value="KH_TYPE_1"/>
    <property type="match status" value="1"/>
</dbReference>
<reference evidence="5" key="1">
    <citation type="submission" date="2021-12" db="EMBL/GenBank/DDBJ databases">
        <authorList>
            <person name="King R."/>
        </authorList>
    </citation>
    <scope>NUCLEOTIDE SEQUENCE</scope>
</reference>
<feature type="domain" description="Tudor" evidence="4">
    <location>
        <begin position="449"/>
        <end position="507"/>
    </location>
</feature>
<keyword evidence="1" id="KW-0694">RNA-binding</keyword>
<evidence type="ECO:0000313" key="6">
    <source>
        <dbReference type="Proteomes" id="UP001154078"/>
    </source>
</evidence>
<evidence type="ECO:0000256" key="1">
    <source>
        <dbReference type="PROSITE-ProRule" id="PRU00117"/>
    </source>
</evidence>
<dbReference type="SUPFAM" id="SSF54791">
    <property type="entry name" value="Eukaryotic type KH-domain (KH-domain type I)"/>
    <property type="match status" value="1"/>
</dbReference>
<feature type="region of interest" description="Disordered" evidence="2">
    <location>
        <begin position="118"/>
        <end position="290"/>
    </location>
</feature>
<dbReference type="InterPro" id="IPR050621">
    <property type="entry name" value="Tudor_domain_containing"/>
</dbReference>
<dbReference type="InterPro" id="IPR035437">
    <property type="entry name" value="SNase_OB-fold_sf"/>
</dbReference>
<dbReference type="Proteomes" id="UP001154078">
    <property type="component" value="Chromosome 4"/>
</dbReference>
<evidence type="ECO:0000256" key="3">
    <source>
        <dbReference type="SAM" id="Phobius"/>
    </source>
</evidence>
<dbReference type="InterPro" id="IPR004087">
    <property type="entry name" value="KH_dom"/>
</dbReference>
<dbReference type="AlphaFoldDB" id="A0A9P0B4U8"/>
<feature type="compositionally biased region" description="Basic and acidic residues" evidence="2">
    <location>
        <begin position="231"/>
        <end position="245"/>
    </location>
</feature>
<dbReference type="GO" id="GO:0005739">
    <property type="term" value="C:mitochondrion"/>
    <property type="evidence" value="ECO:0007669"/>
    <property type="project" value="UniProtKB-ARBA"/>
</dbReference>
<dbReference type="CDD" id="cd20407">
    <property type="entry name" value="Tudor_AKAP1"/>
    <property type="match status" value="1"/>
</dbReference>
<dbReference type="InterPro" id="IPR036612">
    <property type="entry name" value="KH_dom_type_1_sf"/>
</dbReference>
<proteinExistence type="predicted"/>
<evidence type="ECO:0000313" key="5">
    <source>
        <dbReference type="EMBL" id="CAH0554392.1"/>
    </source>
</evidence>
<dbReference type="GO" id="GO:0003723">
    <property type="term" value="F:RNA binding"/>
    <property type="evidence" value="ECO:0007669"/>
    <property type="project" value="UniProtKB-UniRule"/>
</dbReference>
<dbReference type="SMART" id="SM00322">
    <property type="entry name" value="KH"/>
    <property type="match status" value="1"/>
</dbReference>
<dbReference type="Gene3D" id="3.30.1370.10">
    <property type="entry name" value="K Homology domain, type 1"/>
    <property type="match status" value="1"/>
</dbReference>
<dbReference type="PROSITE" id="PS50304">
    <property type="entry name" value="TUDOR"/>
    <property type="match status" value="1"/>
</dbReference>
<dbReference type="Gene3D" id="2.40.50.90">
    <property type="match status" value="1"/>
</dbReference>
<keyword evidence="3" id="KW-0472">Membrane</keyword>
<dbReference type="PANTHER" id="PTHR22948">
    <property type="entry name" value="TUDOR DOMAIN CONTAINING PROTEIN"/>
    <property type="match status" value="1"/>
</dbReference>
<dbReference type="CDD" id="cd22395">
    <property type="entry name" value="KH-I_AKAP1"/>
    <property type="match status" value="1"/>
</dbReference>
<keyword evidence="3" id="KW-0812">Transmembrane</keyword>
<evidence type="ECO:0000256" key="2">
    <source>
        <dbReference type="SAM" id="MobiDB-lite"/>
    </source>
</evidence>
<dbReference type="PANTHER" id="PTHR22948:SF65">
    <property type="entry name" value="A-KINASE ANCHORING PROTEIN 1"/>
    <property type="match status" value="1"/>
</dbReference>
<dbReference type="SMART" id="SM00333">
    <property type="entry name" value="TUDOR"/>
    <property type="match status" value="1"/>
</dbReference>
<dbReference type="InterPro" id="IPR047368">
    <property type="entry name" value="KH-I_AKAP1"/>
</dbReference>
<dbReference type="InterPro" id="IPR002999">
    <property type="entry name" value="Tudor"/>
</dbReference>
<sequence>MAPSYTRQLLALTLPSIAVILSYLWYKKKRIGAKSDPGETPVAPAEDLVGENAFVEDSNESLQSSPRSFTRSLSGVDSAPIDIVIPRELRSKSKSNPVIISDEDLDFEIEKIKSMKTGTHLNRSFGSQGSQGKSKTPSPSAIREDFDEEEDASPPSIQNIKFTQQSSPIKSNPTPIKQSLFELKRKSEAKNPSPKQRRNKKDKRAAMAQKDVAVVEEKLASLKINNNQQNKRSDSQRRSSERDSANHSPAEVMLASPSLSSISDNHSEKSTDSGKGGSDPSTPPPAHSVDPNQQALYEFIIPQPLVGKLIGKHGSFVSYIKDKANATLVAGKHPTNRKLKVCTVEGTQAEIDRALKMIRERFPIKRFPEVTLEQVHFIQPLASVPLIPDHLYLKLIEGINNDTILSCIAAPNHLFLQQPMHPTYPSLNVLVQFMNTVYREEGSPMLPTPIPENTICVAYSQDSWYRAITLSADVEKDTSYVKFLDFGGYAIMDNCNLRQIRGDFLLLPFQAAECILANIRPVGGDDACWAPEAFDLVAEVTKGALIYTQVLDYTEDGCVPLVFCYIVTTPNQPIYLNQLLVDHGFAEWIPTLPSTAAEVFAPVEGAVGITA</sequence>
<name>A0A9P0B4U8_BRAAE</name>